<evidence type="ECO:0000256" key="3">
    <source>
        <dbReference type="ARBA" id="ARBA00008746"/>
    </source>
</evidence>
<feature type="transmembrane region" description="Helical" evidence="18">
    <location>
        <begin position="263"/>
        <end position="281"/>
    </location>
</feature>
<dbReference type="EC" id="7.2.2.14" evidence="4"/>
<evidence type="ECO:0000313" key="21">
    <source>
        <dbReference type="Proteomes" id="UP000672038"/>
    </source>
</evidence>
<evidence type="ECO:0000256" key="1">
    <source>
        <dbReference type="ARBA" id="ARBA00003954"/>
    </source>
</evidence>
<gene>
    <name evidence="20" type="primary">mgtA</name>
    <name evidence="20" type="ORF">LFWB_1870</name>
</gene>
<evidence type="ECO:0000256" key="2">
    <source>
        <dbReference type="ARBA" id="ARBA00004429"/>
    </source>
</evidence>
<dbReference type="InterPro" id="IPR036412">
    <property type="entry name" value="HAD-like_sf"/>
</dbReference>
<dbReference type="SUPFAM" id="SSF81653">
    <property type="entry name" value="Calcium ATPase, transduction domain A"/>
    <property type="match status" value="1"/>
</dbReference>
<reference evidence="20" key="1">
    <citation type="submission" date="2020-06" db="EMBL/GenBank/DDBJ databases">
        <title>Complete genome sequence of Candidatus Phytoplasma luffae NCHU2019.</title>
        <authorList>
            <person name="Cho S.-T."/>
            <person name="Tan C.-M."/>
            <person name="Li J.-R."/>
            <person name="Chien Y.-Y."/>
            <person name="Chiu Y.-C."/>
            <person name="Yang J.-Y."/>
            <person name="Kuo C.-H."/>
        </authorList>
    </citation>
    <scope>NUCLEOTIDE SEQUENCE</scope>
    <source>
        <strain evidence="20">NCHU2019</strain>
    </source>
</reference>
<evidence type="ECO:0000256" key="7">
    <source>
        <dbReference type="ARBA" id="ARBA00022519"/>
    </source>
</evidence>
<keyword evidence="14 18" id="KW-1133">Transmembrane helix</keyword>
<dbReference type="PRINTS" id="PR00119">
    <property type="entry name" value="CATATPASE"/>
</dbReference>
<dbReference type="SMART" id="SM00831">
    <property type="entry name" value="Cation_ATPase_N"/>
    <property type="match status" value="1"/>
</dbReference>
<dbReference type="SUPFAM" id="SSF81665">
    <property type="entry name" value="Calcium ATPase, transmembrane domain M"/>
    <property type="match status" value="1"/>
</dbReference>
<evidence type="ECO:0000256" key="11">
    <source>
        <dbReference type="ARBA" id="ARBA00022840"/>
    </source>
</evidence>
<feature type="transmembrane region" description="Helical" evidence="18">
    <location>
        <begin position="848"/>
        <end position="865"/>
    </location>
</feature>
<dbReference type="SUPFAM" id="SSF56784">
    <property type="entry name" value="HAD-like"/>
    <property type="match status" value="1"/>
</dbReference>
<keyword evidence="11" id="KW-0067">ATP-binding</keyword>
<evidence type="ECO:0000256" key="10">
    <source>
        <dbReference type="ARBA" id="ARBA00022741"/>
    </source>
</evidence>
<dbReference type="InterPro" id="IPR044492">
    <property type="entry name" value="P_typ_ATPase_HD_dom"/>
</dbReference>
<dbReference type="GO" id="GO:0005886">
    <property type="term" value="C:plasma membrane"/>
    <property type="evidence" value="ECO:0007669"/>
    <property type="project" value="UniProtKB-SubCell"/>
</dbReference>
<feature type="transmembrane region" description="Helical" evidence="18">
    <location>
        <begin position="811"/>
        <end position="833"/>
    </location>
</feature>
<evidence type="ECO:0000256" key="14">
    <source>
        <dbReference type="ARBA" id="ARBA00022989"/>
    </source>
</evidence>
<feature type="transmembrane region" description="Helical" evidence="18">
    <location>
        <begin position="684"/>
        <end position="706"/>
    </location>
</feature>
<feature type="transmembrane region" description="Helical" evidence="18">
    <location>
        <begin position="780"/>
        <end position="799"/>
    </location>
</feature>
<dbReference type="PROSITE" id="PS00154">
    <property type="entry name" value="ATPASE_E1_E2"/>
    <property type="match status" value="1"/>
</dbReference>
<evidence type="ECO:0000256" key="15">
    <source>
        <dbReference type="ARBA" id="ARBA00023136"/>
    </source>
</evidence>
<dbReference type="PANTHER" id="PTHR42861">
    <property type="entry name" value="CALCIUM-TRANSPORTING ATPASE"/>
    <property type="match status" value="1"/>
</dbReference>
<dbReference type="AlphaFoldDB" id="A0A975FJ31"/>
<dbReference type="InterPro" id="IPR006415">
    <property type="entry name" value="P-type_ATPase_IIIB"/>
</dbReference>
<keyword evidence="15 18" id="KW-0472">Membrane</keyword>
<keyword evidence="9 18" id="KW-0812">Transmembrane</keyword>
<dbReference type="Pfam" id="PF13246">
    <property type="entry name" value="Cation_ATPase"/>
    <property type="match status" value="1"/>
</dbReference>
<keyword evidence="13" id="KW-1278">Translocase</keyword>
<evidence type="ECO:0000256" key="12">
    <source>
        <dbReference type="ARBA" id="ARBA00022842"/>
    </source>
</evidence>
<feature type="transmembrane region" description="Helical" evidence="18">
    <location>
        <begin position="712"/>
        <end position="730"/>
    </location>
</feature>
<dbReference type="EMBL" id="CP054393">
    <property type="protein sequence ID" value="QTX02757.1"/>
    <property type="molecule type" value="Genomic_DNA"/>
</dbReference>
<evidence type="ECO:0000256" key="17">
    <source>
        <dbReference type="ARBA" id="ARBA00047295"/>
    </source>
</evidence>
<dbReference type="Gene3D" id="2.70.150.10">
    <property type="entry name" value="Calcium-transporting ATPase, cytoplasmic transduction domain A"/>
    <property type="match status" value="1"/>
</dbReference>
<evidence type="ECO:0000256" key="16">
    <source>
        <dbReference type="ARBA" id="ARBA00029806"/>
    </source>
</evidence>
<keyword evidence="6" id="KW-1003">Cell membrane</keyword>
<dbReference type="SFLD" id="SFLDS00003">
    <property type="entry name" value="Haloacid_Dehalogenase"/>
    <property type="match status" value="1"/>
</dbReference>
<proteinExistence type="inferred from homology"/>
<name>A0A975FJ31_LOWBP</name>
<dbReference type="Pfam" id="PF00689">
    <property type="entry name" value="Cation_ATPase_C"/>
    <property type="match status" value="1"/>
</dbReference>
<dbReference type="InterPro" id="IPR001757">
    <property type="entry name" value="P_typ_ATPase"/>
</dbReference>
<dbReference type="InterPro" id="IPR023299">
    <property type="entry name" value="ATPase_P-typ_cyto_dom_N"/>
</dbReference>
<feature type="transmembrane region" description="Helical" evidence="18">
    <location>
        <begin position="751"/>
        <end position="774"/>
    </location>
</feature>
<evidence type="ECO:0000256" key="5">
    <source>
        <dbReference type="ARBA" id="ARBA00013555"/>
    </source>
</evidence>
<dbReference type="InterPro" id="IPR059000">
    <property type="entry name" value="ATPase_P-type_domA"/>
</dbReference>
<evidence type="ECO:0000259" key="19">
    <source>
        <dbReference type="SMART" id="SM00831"/>
    </source>
</evidence>
<dbReference type="InterPro" id="IPR008250">
    <property type="entry name" value="ATPase_P-typ_transduc_dom_A_sf"/>
</dbReference>
<dbReference type="PRINTS" id="PR00120">
    <property type="entry name" value="HATPASE"/>
</dbReference>
<dbReference type="InterPro" id="IPR023298">
    <property type="entry name" value="ATPase_P-typ_TM_dom_sf"/>
</dbReference>
<dbReference type="Gene3D" id="3.40.1110.10">
    <property type="entry name" value="Calcium-transporting ATPase, cytoplasmic domain N"/>
    <property type="match status" value="1"/>
</dbReference>
<dbReference type="GO" id="GO:0016887">
    <property type="term" value="F:ATP hydrolysis activity"/>
    <property type="evidence" value="ECO:0007669"/>
    <property type="project" value="InterPro"/>
</dbReference>
<evidence type="ECO:0000256" key="4">
    <source>
        <dbReference type="ARBA" id="ARBA00012786"/>
    </source>
</evidence>
<keyword evidence="7" id="KW-0997">Cell inner membrane</keyword>
<comment type="function">
    <text evidence="1">Mediates magnesium influx to the cytosol.</text>
</comment>
<dbReference type="GO" id="GO:0005524">
    <property type="term" value="F:ATP binding"/>
    <property type="evidence" value="ECO:0007669"/>
    <property type="project" value="UniProtKB-KW"/>
</dbReference>
<dbReference type="InterPro" id="IPR006068">
    <property type="entry name" value="ATPase_P-typ_cation-transptr_C"/>
</dbReference>
<evidence type="ECO:0000313" key="20">
    <source>
        <dbReference type="EMBL" id="QTX02757.1"/>
    </source>
</evidence>
<dbReference type="Proteomes" id="UP000672038">
    <property type="component" value="Chromosome"/>
</dbReference>
<comment type="subcellular location">
    <subcellularLocation>
        <location evidence="2">Cell inner membrane</location>
        <topology evidence="2">Multi-pass membrane protein</topology>
    </subcellularLocation>
</comment>
<feature type="transmembrane region" description="Helical" evidence="18">
    <location>
        <begin position="307"/>
        <end position="324"/>
    </location>
</feature>
<keyword evidence="12" id="KW-0460">Magnesium</keyword>
<dbReference type="GO" id="GO:0015444">
    <property type="term" value="F:P-type magnesium transporter activity"/>
    <property type="evidence" value="ECO:0007669"/>
    <property type="project" value="UniProtKB-EC"/>
</dbReference>
<feature type="transmembrane region" description="Helical" evidence="18">
    <location>
        <begin position="64"/>
        <end position="86"/>
    </location>
</feature>
<sequence length="877" mass="101302">MKKERKKILCSLSIEDISNKNINENFQDFKTCYQGLSWDEVKKRRLLYGDNVLEENRISLFSQFISILLSPFNIILLFIITFYSLRNVLSSDRESVDYSTIFFITFFLFLSVIINLMQISKFSKISEKLKNVIRTKVIVKRDNKISEVDLNEIVVGDIVLLSTGEIIPADIKLFESKNFFVRETSLTGENRPIKKDASDLENYSNILEDKRIIFMGNSVISGFAQGLVIAIGNETYLGKINRFLINKKTSSILEKKINSISKILTLCIFFIFPLICLLNYLKNPSNFDFWEVCLFALTMVLGITPEMLPLIVTTSFLTGIFTLYKKNVIVKNLNSMQSFGCMNVLFMDKTGTLTEDGIIVGHCLDLNNRTNYKVLEYSFYNSYFQRGIRNNIQKAIIRESEIKINNQTNSDFLESKFQKINELSFDFKTRINSVLLKDKQDKDCFAITQGAVEEVLGICNYYMIPDESNPLSCNFISIDKMKVLKQIQNYNEKGFRVVGIACQKINNIDDFDNLYLDKKMVFMGFLTFLDSPKKSAIAAISDLKKYNVDVKMLTGDNPFLSQIIATKINLDNDLYYLLGSQIDTMTDDELYQKALNIKIFAKLNPNQKERIVSLFKKKGDIVGFIGDGINDTPAMRSSDFAISVDNAVDLAKETSDIIFLTKDLTVIKDGIIEGRKNYINMLKYIQLTLAANFGNVLTVLCASYFLPFLPFLPIQILFLNLIYDFSCFGIPFDRVDSKYLKKSNIWNFKNIVHFMLLFGFNSFIFDMLFFYIILKEDPNVFQYKWFVFSIWTQIFNIFILRTDNNIKDAKISFRLLFLLITGGFLSIILPLFLKNFLHFVIKIDLKEGIIFILFLILYIICITILKKIFISFKKSLF</sequence>
<dbReference type="Gene3D" id="1.20.1110.10">
    <property type="entry name" value="Calcium-transporting ATPase, transmembrane domain"/>
    <property type="match status" value="1"/>
</dbReference>
<dbReference type="InterPro" id="IPR023214">
    <property type="entry name" value="HAD_sf"/>
</dbReference>
<dbReference type="SFLD" id="SFLDF00027">
    <property type="entry name" value="p-type_atpase"/>
    <property type="match status" value="1"/>
</dbReference>
<dbReference type="RefSeq" id="WP_210954810.1">
    <property type="nucleotide sequence ID" value="NZ_CP054393.1"/>
</dbReference>
<dbReference type="InterPro" id="IPR004014">
    <property type="entry name" value="ATPase_P-typ_cation-transptr_N"/>
</dbReference>
<evidence type="ECO:0000256" key="9">
    <source>
        <dbReference type="ARBA" id="ARBA00022692"/>
    </source>
</evidence>
<dbReference type="KEGG" id="pluf:LFWB_1870"/>
<keyword evidence="10" id="KW-0547">Nucleotide-binding</keyword>
<evidence type="ECO:0000256" key="8">
    <source>
        <dbReference type="ARBA" id="ARBA00022553"/>
    </source>
</evidence>
<dbReference type="Pfam" id="PF00690">
    <property type="entry name" value="Cation_ATPase_N"/>
    <property type="match status" value="1"/>
</dbReference>
<protein>
    <recommendedName>
        <fullName evidence="5">Magnesium-transporting ATPase, P-type 1</fullName>
        <ecNumber evidence="4">7.2.2.14</ecNumber>
    </recommendedName>
    <alternativeName>
        <fullName evidence="16">Mg(2+) transport ATPase, P-type 1</fullName>
    </alternativeName>
</protein>
<dbReference type="NCBIfam" id="TIGR01524">
    <property type="entry name" value="ATPase-IIIB_Mg"/>
    <property type="match status" value="1"/>
</dbReference>
<feature type="domain" description="Cation-transporting P-type ATPase N-terminal" evidence="19">
    <location>
        <begin position="16"/>
        <end position="86"/>
    </location>
</feature>
<dbReference type="SFLD" id="SFLDG00002">
    <property type="entry name" value="C1.7:_P-type_atpase_like"/>
    <property type="match status" value="1"/>
</dbReference>
<evidence type="ECO:0000256" key="13">
    <source>
        <dbReference type="ARBA" id="ARBA00022967"/>
    </source>
</evidence>
<feature type="transmembrane region" description="Helical" evidence="18">
    <location>
        <begin position="98"/>
        <end position="117"/>
    </location>
</feature>
<dbReference type="InterPro" id="IPR018303">
    <property type="entry name" value="ATPase_P-typ_P_site"/>
</dbReference>
<keyword evidence="21" id="KW-1185">Reference proteome</keyword>
<comment type="similarity">
    <text evidence="3">Belongs to the cation transport ATPase (P-type) (TC 3.A.3) family. Type IIIB subfamily.</text>
</comment>
<dbReference type="Pfam" id="PF00122">
    <property type="entry name" value="E1-E2_ATPase"/>
    <property type="match status" value="1"/>
</dbReference>
<evidence type="ECO:0000256" key="6">
    <source>
        <dbReference type="ARBA" id="ARBA00022475"/>
    </source>
</evidence>
<accession>A0A975FJ31</accession>
<evidence type="ECO:0000256" key="18">
    <source>
        <dbReference type="SAM" id="Phobius"/>
    </source>
</evidence>
<dbReference type="Gene3D" id="3.40.50.1000">
    <property type="entry name" value="HAD superfamily/HAD-like"/>
    <property type="match status" value="1"/>
</dbReference>
<comment type="catalytic activity">
    <reaction evidence="17">
        <text>Mg(2+)(out) + ATP + H2O = Mg(2+)(in) + ADP + phosphate + H(+)</text>
        <dbReference type="Rhea" id="RHEA:10260"/>
        <dbReference type="ChEBI" id="CHEBI:15377"/>
        <dbReference type="ChEBI" id="CHEBI:15378"/>
        <dbReference type="ChEBI" id="CHEBI:18420"/>
        <dbReference type="ChEBI" id="CHEBI:30616"/>
        <dbReference type="ChEBI" id="CHEBI:43474"/>
        <dbReference type="ChEBI" id="CHEBI:456216"/>
        <dbReference type="EC" id="7.2.2.14"/>
    </reaction>
</comment>
<keyword evidence="8" id="KW-0597">Phosphoprotein</keyword>
<dbReference type="NCBIfam" id="TIGR01494">
    <property type="entry name" value="ATPase_P-type"/>
    <property type="match status" value="2"/>
</dbReference>
<organism evidence="20 21">
    <name type="scientific">Loofah witches'-broom phytoplasma</name>
    <dbReference type="NCBI Taxonomy" id="35773"/>
    <lineage>
        <taxon>Bacteria</taxon>
        <taxon>Bacillati</taxon>
        <taxon>Mycoplasmatota</taxon>
        <taxon>Mollicutes</taxon>
        <taxon>Acholeplasmatales</taxon>
        <taxon>Acholeplasmataceae</taxon>
        <taxon>Candidatus Phytoplasma</taxon>
        <taxon>16SrVIII (Loofah witches'-broom group)</taxon>
    </lineage>
</organism>